<dbReference type="KEGG" id="abq:ABAZ39_23830"/>
<reference evidence="3 5" key="2">
    <citation type="submission" date="2018-01" db="EMBL/GenBank/DDBJ databases">
        <title>Whole genome sequence of Azospirillum brasilense REC3 isolated from strawberry roots.</title>
        <authorList>
            <person name="Fontana C.A."/>
            <person name="Salazar S.M."/>
            <person name="Bassi D."/>
            <person name="Puglisi E."/>
            <person name="Lovaisa N.C."/>
            <person name="Toffoli L.M."/>
            <person name="Pedraza R."/>
            <person name="Cocconcelli P.S."/>
        </authorList>
    </citation>
    <scope>NUCLEOTIDE SEQUENCE [LARGE SCALE GENOMIC DNA]</scope>
    <source>
        <strain evidence="3 5">REC3</strain>
        <plasmid evidence="3">p3unnamed</plasmid>
    </source>
</reference>
<dbReference type="Pfam" id="PF16363">
    <property type="entry name" value="GDP_Man_Dehyd"/>
    <property type="match status" value="1"/>
</dbReference>
<dbReference type="OrthoDB" id="9801785at2"/>
<reference evidence="2 4" key="1">
    <citation type="journal article" date="2014" name="Genome Announc.">
        <title>Complete Genome Sequence of the Model Rhizosphere Strain Azospirillum brasilense Az39, Successfully Applied in Agriculture.</title>
        <authorList>
            <person name="Rivera D."/>
            <person name="Revale S."/>
            <person name="Molina R."/>
            <person name="Gualpa J."/>
            <person name="Puente M."/>
            <person name="Maroniche G."/>
            <person name="Paris G."/>
            <person name="Baker D."/>
            <person name="Clavijo B."/>
            <person name="McLay K."/>
            <person name="Spaepen S."/>
            <person name="Perticari A."/>
            <person name="Vazquez M."/>
            <person name="Wisniewski-Dye F."/>
            <person name="Watkins C."/>
            <person name="Martinez-Abarca F."/>
            <person name="Vanderleyden J."/>
            <person name="Cassan F."/>
        </authorList>
    </citation>
    <scope>NUCLEOTIDE SEQUENCE [LARGE SCALE GENOMIC DNA]</scope>
    <source>
        <strain evidence="2 4">Az39</strain>
        <plasmid evidence="2">AbAZ39_p2</plasmid>
    </source>
</reference>
<keyword evidence="2" id="KW-0614">Plasmid</keyword>
<accession>A0A060DLY8</accession>
<geneLocation type="plasmid" evidence="2 4">
    <name>AbAZ39_p2</name>
</geneLocation>
<proteinExistence type="predicted"/>
<protein>
    <submittedName>
        <fullName evidence="2">CDP-paratose 2-epimerase</fullName>
    </submittedName>
    <submittedName>
        <fullName evidence="3">KR domain-containing protein</fullName>
    </submittedName>
</protein>
<geneLocation type="plasmid" evidence="3">
    <name>p3unnamed</name>
</geneLocation>
<organism evidence="2 4">
    <name type="scientific">Azospirillum argentinense</name>
    <dbReference type="NCBI Taxonomy" id="2970906"/>
    <lineage>
        <taxon>Bacteria</taxon>
        <taxon>Pseudomonadati</taxon>
        <taxon>Pseudomonadota</taxon>
        <taxon>Alphaproteobacteria</taxon>
        <taxon>Rhodospirillales</taxon>
        <taxon>Azospirillaceae</taxon>
        <taxon>Azospirillum</taxon>
    </lineage>
</organism>
<dbReference type="Gene3D" id="3.40.50.720">
    <property type="entry name" value="NAD(P)-binding Rossmann-like Domain"/>
    <property type="match status" value="1"/>
</dbReference>
<evidence type="ECO:0000313" key="2">
    <source>
        <dbReference type="EMBL" id="AIB14926.1"/>
    </source>
</evidence>
<evidence type="ECO:0000313" key="4">
    <source>
        <dbReference type="Proteomes" id="UP000027186"/>
    </source>
</evidence>
<dbReference type="SUPFAM" id="SSF51735">
    <property type="entry name" value="NAD(P)-binding Rossmann-fold domains"/>
    <property type="match status" value="1"/>
</dbReference>
<dbReference type="Proteomes" id="UP000027186">
    <property type="component" value="Plasmid AbAZ39_p2"/>
</dbReference>
<dbReference type="EMBL" id="CP007795">
    <property type="protein sequence ID" value="AIB14926.1"/>
    <property type="molecule type" value="Genomic_DNA"/>
</dbReference>
<dbReference type="PROSITE" id="PS51257">
    <property type="entry name" value="PROKAR_LIPOPROTEIN"/>
    <property type="match status" value="1"/>
</dbReference>
<dbReference type="PANTHER" id="PTHR43000">
    <property type="entry name" value="DTDP-D-GLUCOSE 4,6-DEHYDRATASE-RELATED"/>
    <property type="match status" value="1"/>
</dbReference>
<sequence length="359" mass="39830">MEGKTLVTGGAGFVGCNLVKNLLEDGRDVVVLDALLRPGSERNAAWLQTLNAGSRLTFMKADVRDFAAVKSCMAGAEEVYHLAGQVAVTSSLDDPRTDFDINALGTFNVLEAARRMKTPPKVVFTSTNKVYGGLEHVAVEQTGSRYRFVDRPLGVSEAEPLDFHSPYGCSKGAADQYVRDYARIYDLPTVVFRMSCIYGPRQFGNEDQGWVAHFIISALAGRPIHIYGDGMQVRDVLFVEDLVRAFRLATEKIEVSRGQVFNIGGGPENTISVWREFGEMLSTLRGEPVEADFSDWRPGDQPCYVSDIRKAEQVLGWRPQVDRDTGIRRLWDWAERYLAQNGLPTDQSQVEPGRIALSA</sequence>
<name>A0A060DLY8_9PROT</name>
<accession>A0A2K1G4B7</accession>
<dbReference type="EMBL" id="POWG01000005">
    <property type="protein sequence ID" value="PNQ99596.1"/>
    <property type="molecule type" value="Genomic_DNA"/>
</dbReference>
<dbReference type="RefSeq" id="WP_063922714.1">
    <property type="nucleotide sequence ID" value="NZ_CP007795.1"/>
</dbReference>
<dbReference type="InterPro" id="IPR036291">
    <property type="entry name" value="NAD(P)-bd_dom_sf"/>
</dbReference>
<feature type="domain" description="NAD(P)-binding" evidence="1">
    <location>
        <begin position="6"/>
        <end position="329"/>
    </location>
</feature>
<evidence type="ECO:0000259" key="1">
    <source>
        <dbReference type="Pfam" id="PF16363"/>
    </source>
</evidence>
<dbReference type="AlphaFoldDB" id="A0A060DLY8"/>
<gene>
    <name evidence="2" type="ORF">ABAZ39_23830</name>
    <name evidence="3" type="ORF">C1S70_06430</name>
</gene>
<dbReference type="InterPro" id="IPR016040">
    <property type="entry name" value="NAD(P)-bd_dom"/>
</dbReference>
<evidence type="ECO:0000313" key="3">
    <source>
        <dbReference type="EMBL" id="PNQ99596.1"/>
    </source>
</evidence>
<evidence type="ECO:0000313" key="5">
    <source>
        <dbReference type="Proteomes" id="UP000236268"/>
    </source>
</evidence>
<dbReference type="Proteomes" id="UP000236268">
    <property type="component" value="Unassembled WGS sequence"/>
</dbReference>